<name>A0A168NVN4_9CLOT</name>
<dbReference type="Pfam" id="PF00534">
    <property type="entry name" value="Glycos_transf_1"/>
    <property type="match status" value="1"/>
</dbReference>
<dbReference type="RefSeq" id="WP_063555776.1">
    <property type="nucleotide sequence ID" value="NZ_LITT01000023.1"/>
</dbReference>
<evidence type="ECO:0000259" key="2">
    <source>
        <dbReference type="Pfam" id="PF13439"/>
    </source>
</evidence>
<dbReference type="Pfam" id="PF13439">
    <property type="entry name" value="Glyco_transf_4"/>
    <property type="match status" value="1"/>
</dbReference>
<dbReference type="PATRIC" id="fig|1538.10.peg.1966"/>
<dbReference type="AlphaFoldDB" id="A0A168NVN4"/>
<dbReference type="Proteomes" id="UP000077407">
    <property type="component" value="Unassembled WGS sequence"/>
</dbReference>
<feature type="domain" description="Glycosyl transferase family 1" evidence="1">
    <location>
        <begin position="176"/>
        <end position="295"/>
    </location>
</feature>
<dbReference type="InterPro" id="IPR001296">
    <property type="entry name" value="Glyco_trans_1"/>
</dbReference>
<dbReference type="Gene3D" id="3.40.50.2000">
    <property type="entry name" value="Glycogen Phosphorylase B"/>
    <property type="match status" value="2"/>
</dbReference>
<proteinExistence type="predicted"/>
<gene>
    <name evidence="3" type="primary">epsF_1</name>
    <name evidence="3" type="ORF">WY13_02364</name>
</gene>
<keyword evidence="3" id="KW-0808">Transferase</keyword>
<accession>A0A168NVN4</accession>
<evidence type="ECO:0000313" key="3">
    <source>
        <dbReference type="EMBL" id="OAA86969.1"/>
    </source>
</evidence>
<reference evidence="3 4" key="1">
    <citation type="journal article" date="2015" name="Biotechnol. Bioeng.">
        <title>Genome sequence and phenotypic characterization of Caulobacter segnis.</title>
        <authorList>
            <person name="Patel S."/>
            <person name="Fletcher B."/>
            <person name="Scott D.C."/>
            <person name="Ely B."/>
        </authorList>
    </citation>
    <scope>NUCLEOTIDE SEQUENCE [LARGE SCALE GENOMIC DNA]</scope>
    <source>
        <strain evidence="3 4">ERI-2</strain>
    </source>
</reference>
<dbReference type="EMBL" id="LITT01000023">
    <property type="protein sequence ID" value="OAA86969.1"/>
    <property type="molecule type" value="Genomic_DNA"/>
</dbReference>
<protein>
    <submittedName>
        <fullName evidence="3">Putative glycosyltransferase EpsF</fullName>
        <ecNumber evidence="3">2.4.-.-</ecNumber>
    </submittedName>
</protein>
<dbReference type="EC" id="2.4.-.-" evidence="3"/>
<dbReference type="SUPFAM" id="SSF53756">
    <property type="entry name" value="UDP-Glycosyltransferase/glycogen phosphorylase"/>
    <property type="match status" value="1"/>
</dbReference>
<organism evidence="3 4">
    <name type="scientific">Clostridium ljungdahlii</name>
    <dbReference type="NCBI Taxonomy" id="1538"/>
    <lineage>
        <taxon>Bacteria</taxon>
        <taxon>Bacillati</taxon>
        <taxon>Bacillota</taxon>
        <taxon>Clostridia</taxon>
        <taxon>Eubacteriales</taxon>
        <taxon>Clostridiaceae</taxon>
        <taxon>Clostridium</taxon>
    </lineage>
</organism>
<dbReference type="PANTHER" id="PTHR12526">
    <property type="entry name" value="GLYCOSYLTRANSFERASE"/>
    <property type="match status" value="1"/>
</dbReference>
<dbReference type="OrthoDB" id="9804196at2"/>
<dbReference type="GO" id="GO:0016757">
    <property type="term" value="F:glycosyltransferase activity"/>
    <property type="evidence" value="ECO:0007669"/>
    <property type="project" value="UniProtKB-KW"/>
</dbReference>
<sequence length="367" mass="41668">MVKVLIILGGLGGEGISNSVLTYLETMDKKDIDIYLGVAGPAKKSALKRAQAIGINLSILPGRNSKPILYFKALKEFVRTQHFDIVHVHGNSATLALDMLAAKRGGCNIRIAHSRNTSCTHPIIDKVLRPLFYANYTDGFACGEKAGKWLFKNRPFTVIPNGKNINRFLFNADIRNTMRRELGIDDKIVLGHVGVFNIQKNHAFLIEIFREICTRSNRYVLVLIGEDGGLQSDIKKKVNDYNLNDKVKFIGFKRDIEKYLCAMDIMVFPSIYEGLPNVVLEWQLSGLPSLLSDCITRECKVMDYAEYLPLDKGEKFWTDKILSTSIRKRNGEQNYIKSIFLKAGYDIENNAKLLKQIYFKLVETRLY</sequence>
<evidence type="ECO:0000259" key="1">
    <source>
        <dbReference type="Pfam" id="PF00534"/>
    </source>
</evidence>
<dbReference type="InterPro" id="IPR028098">
    <property type="entry name" value="Glyco_trans_4-like_N"/>
</dbReference>
<evidence type="ECO:0000313" key="4">
    <source>
        <dbReference type="Proteomes" id="UP000077407"/>
    </source>
</evidence>
<feature type="domain" description="Glycosyltransferase subfamily 4-like N-terminal" evidence="2">
    <location>
        <begin position="15"/>
        <end position="165"/>
    </location>
</feature>
<dbReference type="PANTHER" id="PTHR12526:SF630">
    <property type="entry name" value="GLYCOSYLTRANSFERASE"/>
    <property type="match status" value="1"/>
</dbReference>
<comment type="caution">
    <text evidence="3">The sequence shown here is derived from an EMBL/GenBank/DDBJ whole genome shotgun (WGS) entry which is preliminary data.</text>
</comment>
<keyword evidence="3" id="KW-0328">Glycosyltransferase</keyword>